<dbReference type="AlphaFoldDB" id="A0A1G7BE92"/>
<dbReference type="SUPFAM" id="SSF46894">
    <property type="entry name" value="C-terminal effector domain of the bipartite response regulators"/>
    <property type="match status" value="1"/>
</dbReference>
<dbReference type="InterPro" id="IPR058852">
    <property type="entry name" value="HTH_77"/>
</dbReference>
<dbReference type="PANTHER" id="PTHR47691:SF3">
    <property type="entry name" value="HTH-TYPE TRANSCRIPTIONAL REGULATOR RV0890C-RELATED"/>
    <property type="match status" value="1"/>
</dbReference>
<proteinExistence type="predicted"/>
<dbReference type="Pfam" id="PF25872">
    <property type="entry name" value="HTH_77"/>
    <property type="match status" value="1"/>
</dbReference>
<evidence type="ECO:0000259" key="4">
    <source>
        <dbReference type="PROSITE" id="PS51755"/>
    </source>
</evidence>
<dbReference type="EMBL" id="FMZX01000024">
    <property type="protein sequence ID" value="SDE24545.1"/>
    <property type="molecule type" value="Genomic_DNA"/>
</dbReference>
<evidence type="ECO:0000256" key="3">
    <source>
        <dbReference type="SAM" id="MobiDB-lite"/>
    </source>
</evidence>
<protein>
    <submittedName>
        <fullName evidence="5">Transcriptional regulator</fullName>
    </submittedName>
</protein>
<feature type="domain" description="OmpR/PhoB-type" evidence="4">
    <location>
        <begin position="5"/>
        <end position="98"/>
    </location>
</feature>
<dbReference type="PANTHER" id="PTHR47691">
    <property type="entry name" value="REGULATOR-RELATED"/>
    <property type="match status" value="1"/>
</dbReference>
<keyword evidence="1 2" id="KW-0238">DNA-binding</keyword>
<dbReference type="Gene3D" id="1.25.40.10">
    <property type="entry name" value="Tetratricopeptide repeat domain"/>
    <property type="match status" value="1"/>
</dbReference>
<dbReference type="Gene3D" id="1.10.10.10">
    <property type="entry name" value="Winged helix-like DNA-binding domain superfamily/Winged helix DNA-binding domain"/>
    <property type="match status" value="1"/>
</dbReference>
<dbReference type="RefSeq" id="WP_090664870.1">
    <property type="nucleotide sequence ID" value="NZ_FMZX01000024.1"/>
</dbReference>
<evidence type="ECO:0000313" key="6">
    <source>
        <dbReference type="Proteomes" id="UP000198925"/>
    </source>
</evidence>
<dbReference type="GO" id="GO:0006355">
    <property type="term" value="P:regulation of DNA-templated transcription"/>
    <property type="evidence" value="ECO:0007669"/>
    <property type="project" value="InterPro"/>
</dbReference>
<reference evidence="5 6" key="1">
    <citation type="submission" date="2016-10" db="EMBL/GenBank/DDBJ databases">
        <authorList>
            <person name="de Groot N.N."/>
        </authorList>
    </citation>
    <scope>NUCLEOTIDE SEQUENCE [LARGE SCALE GENOMIC DNA]</scope>
    <source>
        <strain evidence="5 6">CPCC 100156</strain>
    </source>
</reference>
<dbReference type="STRING" id="938405.SAMN02927895_04630"/>
<dbReference type="GO" id="GO:0003677">
    <property type="term" value="F:DNA binding"/>
    <property type="evidence" value="ECO:0007669"/>
    <property type="project" value="UniProtKB-UniRule"/>
</dbReference>
<dbReference type="SMART" id="SM00862">
    <property type="entry name" value="Trans_reg_C"/>
    <property type="match status" value="1"/>
</dbReference>
<sequence>MAETAKAFAFGPFRLVPDRRILAAEGREVPIRGRAFDLLLALVERRDRVVSKDQLMDLVWPGRVVEEGNLTVHVAGLRRLLGSGIIATLSGRGYRFVAAVTEIPAEDGWRPLPAPSLPPSAQAETPSPAGATPWPGDLPRPLTKLIGRDGDLDRVEARLRDARLVTVVGAGGVGKTRLALATADRIRHCYPDGAWFADFGPVEDPRLVAATIAAGLGVDVGGGDALRVVIAALAGRRGLLVLDSCEHLVRAAADAAEAILRGCPGIVILATSREPLRAEGERLHRLQPLGAAAPDFAITAERLADYPASELFVERACAALGEFVPGDAEAGEIMKICQRLDGIPLAIELAAPALQAMTLTELRGRLERHFELLTAGRRTALARQQTLRATIGWSLDRLEPLERALLLRLSVFGGTWTAGSAAFLAGCASGEDAVCGLIAALVDKSLVQADLTGVQARYRLLASTRYYAAERLSASGLAEARRSLVRWLVKAYERAEADWPFMADDDWFALYAPEIENLRVGLAWAFGPDGDERLGVELASHTEHVWAELSLTGELHDWFDLAISRIDEATPPEVAGRLWLGRCGWVSPRGAQALDAARRAVALFRAAGSRVDLGRALWRQAWQHALMGNLAAAGPLIDEAEDLLRGEQASKALVSCLRARAVFRLRGNQPATARADLEEALSIAQRLRSPRDIALTLGSMAELHCAAGRMEEAIAVAQEALASLGPAQARSAWVQHIAGAVASYRLAEGDIAGARPIVAERLAAARLMGLPHEMVANLERLALIAAMEGSFATAGRLFGYVQFCHAQRGILRSFGSEAVHDRLQAVLRQSLTPDELEQMAAYGAKLGEEEMVAEAFAIALRS</sequence>
<dbReference type="PROSITE" id="PS51755">
    <property type="entry name" value="OMPR_PHOB"/>
    <property type="match status" value="1"/>
</dbReference>
<dbReference type="SUPFAM" id="SSF48452">
    <property type="entry name" value="TPR-like"/>
    <property type="match status" value="1"/>
</dbReference>
<dbReference type="Proteomes" id="UP000198925">
    <property type="component" value="Unassembled WGS sequence"/>
</dbReference>
<keyword evidence="6" id="KW-1185">Reference proteome</keyword>
<feature type="region of interest" description="Disordered" evidence="3">
    <location>
        <begin position="109"/>
        <end position="138"/>
    </location>
</feature>
<evidence type="ECO:0000256" key="1">
    <source>
        <dbReference type="ARBA" id="ARBA00023125"/>
    </source>
</evidence>
<dbReference type="SUPFAM" id="SSF52540">
    <property type="entry name" value="P-loop containing nucleoside triphosphate hydrolases"/>
    <property type="match status" value="1"/>
</dbReference>
<dbReference type="InterPro" id="IPR011990">
    <property type="entry name" value="TPR-like_helical_dom_sf"/>
</dbReference>
<dbReference type="InterPro" id="IPR016032">
    <property type="entry name" value="Sig_transdc_resp-reg_C-effctor"/>
</dbReference>
<feature type="DNA-binding region" description="OmpR/PhoB-type" evidence="2">
    <location>
        <begin position="5"/>
        <end position="98"/>
    </location>
</feature>
<name>A0A1G7BE92_9PROT</name>
<organism evidence="5 6">
    <name type="scientific">Belnapia rosea</name>
    <dbReference type="NCBI Taxonomy" id="938405"/>
    <lineage>
        <taxon>Bacteria</taxon>
        <taxon>Pseudomonadati</taxon>
        <taxon>Pseudomonadota</taxon>
        <taxon>Alphaproteobacteria</taxon>
        <taxon>Acetobacterales</taxon>
        <taxon>Roseomonadaceae</taxon>
        <taxon>Belnapia</taxon>
    </lineage>
</organism>
<dbReference type="InterPro" id="IPR001867">
    <property type="entry name" value="OmpR/PhoB-type_DNA-bd"/>
</dbReference>
<dbReference type="Gene3D" id="3.40.50.300">
    <property type="entry name" value="P-loop containing nucleotide triphosphate hydrolases"/>
    <property type="match status" value="1"/>
</dbReference>
<dbReference type="Pfam" id="PF00486">
    <property type="entry name" value="Trans_reg_C"/>
    <property type="match status" value="1"/>
</dbReference>
<dbReference type="PRINTS" id="PR00364">
    <property type="entry name" value="DISEASERSIST"/>
</dbReference>
<dbReference type="CDD" id="cd00383">
    <property type="entry name" value="trans_reg_C"/>
    <property type="match status" value="1"/>
</dbReference>
<dbReference type="InterPro" id="IPR027417">
    <property type="entry name" value="P-loop_NTPase"/>
</dbReference>
<dbReference type="GO" id="GO:0000160">
    <property type="term" value="P:phosphorelay signal transduction system"/>
    <property type="evidence" value="ECO:0007669"/>
    <property type="project" value="InterPro"/>
</dbReference>
<evidence type="ECO:0000256" key="2">
    <source>
        <dbReference type="PROSITE-ProRule" id="PRU01091"/>
    </source>
</evidence>
<evidence type="ECO:0000313" key="5">
    <source>
        <dbReference type="EMBL" id="SDE24545.1"/>
    </source>
</evidence>
<dbReference type="InterPro" id="IPR036388">
    <property type="entry name" value="WH-like_DNA-bd_sf"/>
</dbReference>
<gene>
    <name evidence="5" type="ORF">SAMN04487779_102426</name>
</gene>
<accession>A0A1G7BE92</accession>